<protein>
    <submittedName>
        <fullName evidence="11">Uncharacterized protein</fullName>
    </submittedName>
</protein>
<evidence type="ECO:0000256" key="3">
    <source>
        <dbReference type="ARBA" id="ARBA00022771"/>
    </source>
</evidence>
<feature type="compositionally biased region" description="Basic and acidic residues" evidence="7">
    <location>
        <begin position="338"/>
        <end position="348"/>
    </location>
</feature>
<feature type="compositionally biased region" description="Basic and acidic residues" evidence="7">
    <location>
        <begin position="443"/>
        <end position="482"/>
    </location>
</feature>
<dbReference type="Gene3D" id="3.30.40.10">
    <property type="entry name" value="Zinc/RING finger domain, C3HC4 (zinc finger)"/>
    <property type="match status" value="1"/>
</dbReference>
<feature type="domain" description="RING-type" evidence="8">
    <location>
        <begin position="221"/>
        <end position="260"/>
    </location>
</feature>
<feature type="compositionally biased region" description="Basic and acidic residues" evidence="7">
    <location>
        <begin position="287"/>
        <end position="299"/>
    </location>
</feature>
<dbReference type="GO" id="GO:0005634">
    <property type="term" value="C:nucleus"/>
    <property type="evidence" value="ECO:0007669"/>
    <property type="project" value="UniProtKB-SubCell"/>
</dbReference>
<dbReference type="InterPro" id="IPR001878">
    <property type="entry name" value="Znf_CCHC"/>
</dbReference>
<name>A0A7S4DPL8_9EUKA</name>
<dbReference type="PROSITE" id="PS51282">
    <property type="entry name" value="DWNN"/>
    <property type="match status" value="1"/>
</dbReference>
<dbReference type="InterPro" id="IPR013083">
    <property type="entry name" value="Znf_RING/FYVE/PHD"/>
</dbReference>
<dbReference type="Pfam" id="PF08783">
    <property type="entry name" value="DWNN"/>
    <property type="match status" value="1"/>
</dbReference>
<evidence type="ECO:0000256" key="6">
    <source>
        <dbReference type="PROSITE-ProRule" id="PRU00047"/>
    </source>
</evidence>
<dbReference type="SMART" id="SM01180">
    <property type="entry name" value="DWNN"/>
    <property type="match status" value="1"/>
</dbReference>
<evidence type="ECO:0000256" key="5">
    <source>
        <dbReference type="ARBA" id="ARBA00023242"/>
    </source>
</evidence>
<feature type="domain" description="DWNN" evidence="10">
    <location>
        <begin position="4"/>
        <end position="78"/>
    </location>
</feature>
<accession>A0A7S4DPL8</accession>
<feature type="region of interest" description="Disordered" evidence="7">
    <location>
        <begin position="280"/>
        <end position="1015"/>
    </location>
</feature>
<evidence type="ECO:0000259" key="8">
    <source>
        <dbReference type="PROSITE" id="PS50089"/>
    </source>
</evidence>
<feature type="compositionally biased region" description="Basic and acidic residues" evidence="7">
    <location>
        <begin position="868"/>
        <end position="900"/>
    </location>
</feature>
<dbReference type="CDD" id="cd16620">
    <property type="entry name" value="vRING-HC-C4C4_RBBP6"/>
    <property type="match status" value="1"/>
</dbReference>
<dbReference type="PANTHER" id="PTHR15439:SF0">
    <property type="entry name" value="CELL DIVISION CYCLE AND APOPTOSIS REGULATOR PROTEIN 1-RELATED"/>
    <property type="match status" value="1"/>
</dbReference>
<feature type="compositionally biased region" description="Gly residues" evidence="7">
    <location>
        <begin position="560"/>
        <end position="576"/>
    </location>
</feature>
<dbReference type="InterPro" id="IPR036875">
    <property type="entry name" value="Znf_CCHC_sf"/>
</dbReference>
<feature type="compositionally biased region" description="Acidic residues" evidence="7">
    <location>
        <begin position="369"/>
        <end position="385"/>
    </location>
</feature>
<evidence type="ECO:0000313" key="11">
    <source>
        <dbReference type="EMBL" id="CAE0661941.1"/>
    </source>
</evidence>
<keyword evidence="4" id="KW-0862">Zinc</keyword>
<gene>
    <name evidence="11" type="ORF">LGLO00237_LOCUS13536</name>
</gene>
<feature type="compositionally biased region" description="Basic residues" evidence="7">
    <location>
        <begin position="610"/>
        <end position="630"/>
    </location>
</feature>
<feature type="region of interest" description="Disordered" evidence="7">
    <location>
        <begin position="88"/>
        <end position="110"/>
    </location>
</feature>
<dbReference type="AlphaFoldDB" id="A0A7S4DPL8"/>
<keyword evidence="3 6" id="KW-0863">Zinc-finger</keyword>
<keyword evidence="2" id="KW-0479">Metal-binding</keyword>
<dbReference type="GO" id="GO:0006397">
    <property type="term" value="P:mRNA processing"/>
    <property type="evidence" value="ECO:0007669"/>
    <property type="project" value="InterPro"/>
</dbReference>
<dbReference type="GO" id="GO:0003676">
    <property type="term" value="F:nucleic acid binding"/>
    <property type="evidence" value="ECO:0007669"/>
    <property type="project" value="InterPro"/>
</dbReference>
<dbReference type="GO" id="GO:0008270">
    <property type="term" value="F:zinc ion binding"/>
    <property type="evidence" value="ECO:0007669"/>
    <property type="project" value="UniProtKB-KW"/>
</dbReference>
<feature type="compositionally biased region" description="Gly residues" evidence="7">
    <location>
        <begin position="528"/>
        <end position="537"/>
    </location>
</feature>
<dbReference type="InterPro" id="IPR014891">
    <property type="entry name" value="DWNN_domain"/>
</dbReference>
<dbReference type="SUPFAM" id="SSF57756">
    <property type="entry name" value="Retrovirus zinc finger-like domains"/>
    <property type="match status" value="1"/>
</dbReference>
<evidence type="ECO:0000256" key="4">
    <source>
        <dbReference type="ARBA" id="ARBA00022833"/>
    </source>
</evidence>
<dbReference type="EMBL" id="HBIV01018690">
    <property type="protein sequence ID" value="CAE0661941.1"/>
    <property type="molecule type" value="Transcribed_RNA"/>
</dbReference>
<feature type="compositionally biased region" description="Basic and acidic residues" evidence="7">
    <location>
        <begin position="631"/>
        <end position="841"/>
    </location>
</feature>
<dbReference type="Gene3D" id="3.10.20.90">
    <property type="entry name" value="Phosphatidylinositol 3-kinase Catalytic Subunit, Chain A, domain 1"/>
    <property type="match status" value="1"/>
</dbReference>
<dbReference type="PROSITE" id="PS50089">
    <property type="entry name" value="ZF_RING_2"/>
    <property type="match status" value="1"/>
</dbReference>
<evidence type="ECO:0000259" key="10">
    <source>
        <dbReference type="PROSITE" id="PS51282"/>
    </source>
</evidence>
<dbReference type="Gene3D" id="4.10.60.10">
    <property type="entry name" value="Zinc finger, CCHC-type"/>
    <property type="match status" value="1"/>
</dbReference>
<reference evidence="11" key="1">
    <citation type="submission" date="2021-01" db="EMBL/GenBank/DDBJ databases">
        <authorList>
            <person name="Corre E."/>
            <person name="Pelletier E."/>
            <person name="Niang G."/>
            <person name="Scheremetjew M."/>
            <person name="Finn R."/>
            <person name="Kale V."/>
            <person name="Holt S."/>
            <person name="Cochrane G."/>
            <person name="Meng A."/>
            <person name="Brown T."/>
            <person name="Cohen L."/>
        </authorList>
    </citation>
    <scope>NUCLEOTIDE SEQUENCE</scope>
    <source>
        <strain evidence="11">CCCM811</strain>
    </source>
</reference>
<comment type="subcellular location">
    <subcellularLocation>
        <location evidence="1">Nucleus</location>
    </subcellularLocation>
</comment>
<evidence type="ECO:0000256" key="1">
    <source>
        <dbReference type="ARBA" id="ARBA00004123"/>
    </source>
</evidence>
<evidence type="ECO:0000256" key="7">
    <source>
        <dbReference type="SAM" id="MobiDB-lite"/>
    </source>
</evidence>
<feature type="domain" description="CCHC-type" evidence="9">
    <location>
        <begin position="148"/>
        <end position="161"/>
    </location>
</feature>
<feature type="compositionally biased region" description="Low complexity" evidence="7">
    <location>
        <begin position="577"/>
        <end position="592"/>
    </location>
</feature>
<dbReference type="GO" id="GO:0016567">
    <property type="term" value="P:protein ubiquitination"/>
    <property type="evidence" value="ECO:0007669"/>
    <property type="project" value="InterPro"/>
</dbReference>
<keyword evidence="5" id="KW-0539">Nucleus</keyword>
<dbReference type="SUPFAM" id="SSF57850">
    <property type="entry name" value="RING/U-box"/>
    <property type="match status" value="1"/>
</dbReference>
<evidence type="ECO:0000256" key="2">
    <source>
        <dbReference type="ARBA" id="ARBA00022723"/>
    </source>
</evidence>
<dbReference type="InterPro" id="IPR033489">
    <property type="entry name" value="RBBP6"/>
</dbReference>
<dbReference type="PROSITE" id="PS50158">
    <property type="entry name" value="ZF_CCHC"/>
    <property type="match status" value="1"/>
</dbReference>
<feature type="compositionally biased region" description="Pro residues" evidence="7">
    <location>
        <begin position="539"/>
        <end position="550"/>
    </location>
</feature>
<feature type="compositionally biased region" description="Basic and acidic residues" evidence="7">
    <location>
        <begin position="909"/>
        <end position="922"/>
    </location>
</feature>
<dbReference type="SMART" id="SM00343">
    <property type="entry name" value="ZnF_C2HC"/>
    <property type="match status" value="1"/>
</dbReference>
<dbReference type="InterPro" id="IPR001841">
    <property type="entry name" value="Znf_RING"/>
</dbReference>
<dbReference type="PANTHER" id="PTHR15439">
    <property type="entry name" value="RETINOBLASTOMA-BINDING PROTEIN 6"/>
    <property type="match status" value="1"/>
</dbReference>
<feature type="compositionally biased region" description="Basic and acidic residues" evidence="7">
    <location>
        <begin position="960"/>
        <end position="974"/>
    </location>
</feature>
<dbReference type="GO" id="GO:0061630">
    <property type="term" value="F:ubiquitin protein ligase activity"/>
    <property type="evidence" value="ECO:0007669"/>
    <property type="project" value="InterPro"/>
</dbReference>
<feature type="compositionally biased region" description="Basic and acidic residues" evidence="7">
    <location>
        <begin position="929"/>
        <end position="939"/>
    </location>
</feature>
<feature type="compositionally biased region" description="Basic and acidic residues" evidence="7">
    <location>
        <begin position="988"/>
        <end position="1002"/>
    </location>
</feature>
<evidence type="ECO:0000259" key="9">
    <source>
        <dbReference type="PROSITE" id="PS50158"/>
    </source>
</evidence>
<organism evidence="11">
    <name type="scientific">Lotharella globosa</name>
    <dbReference type="NCBI Taxonomy" id="91324"/>
    <lineage>
        <taxon>Eukaryota</taxon>
        <taxon>Sar</taxon>
        <taxon>Rhizaria</taxon>
        <taxon>Cercozoa</taxon>
        <taxon>Chlorarachniophyceae</taxon>
        <taxon>Lotharella</taxon>
    </lineage>
</organism>
<dbReference type="GO" id="GO:0006511">
    <property type="term" value="P:ubiquitin-dependent protein catabolic process"/>
    <property type="evidence" value="ECO:0007669"/>
    <property type="project" value="TreeGrafter"/>
</dbReference>
<proteinExistence type="predicted"/>
<sequence length="1049" mass="119567">MSVIHYRFTSNKNWDTVIFDGPAISVLDIKRGIVERNRLGQNQDTFDFEIENQQTGEVYERDSTLVPKNTSISVRRVPSNRSWDMILSGNKGSKRSQPAPRYNKQLPAGASEEEKFKAILQNSQMSGSSGYGYQRYDPSAKPPPGYICYRCGKPGHYKRYCTAVSNKTSSDSAGNGEEEVLKKRAPNENEFDRLLVRGEYQVRSHEYAYGRRATQKAEYICPLCKKYIRDAVTACCTASFCNECIRQAVITDTFECPNCKSDDVDMDDIKPNKKLRRAIKNFLNPPKPKEVQEAKKEESPAPLESSGGVKKVEEDTASGPRDQTNARVKEEVEEENAIDEKDAKKTEENNSELAQEHEDEEKEAKEDGADQDQNQDDEEQDEEPPALEREDSFQRIIAGKSPLTSDDDDDFMVQQPVQQQRADDDDEGQKEGEASPKPSSRPSSRDGRDSRSNSEDDREGRQQPGQERGEGGYDDKEWEDNNRGSNGVYPRNGPPHGLHNGRRPPFRGQGPPAGYRGGPPRGPPPGWGPGGGGGGWRDGPPPAWNGPPGPWRGGPRPWGRGPGPMGRPGPGWGPRGRGFPPRMMMGPGRMGPASTGRYGPLSGRDGNAPFHRRSPARRSPARRSPARRSPSRRDDSNQRSRNHRDRDDRDSRERPRERERDRESQGRRGSRDSRPRRSYSDREQGHSSELRSKDRHDSRNHTKGRHTDDIGEDERGPTARAEEEETEKWKGGGEAPDRGTEERDGPQSVERSRARRDDGYSSNDRRAYDHHPKGRERERRREDYQGGRRAEGHRRSDRYGDRKESSRDAGNRAGVDHHRQSRRREDGKRDRNRRDRDDDKYQRKRRSNDVNGYGTRDTIRVSKKPRPSSHEADEVASRDNQPRRRRRREDDANLDVEKQQPSHIRIRGRTTESPKFIRDDRWAPGASDRSSRSSRDSIGRRGNGPESVEHARRRKLIVRSSDRRVKKERQRNPRNDGANDDPPQLRIEVIKRDDEQDYDEGRGGPQRSVRAQKRISVVKVTKARAESTKPRVVVSKNKPLKRRVFLSRQ</sequence>